<dbReference type="Proteomes" id="UP000824005">
    <property type="component" value="Unassembled WGS sequence"/>
</dbReference>
<dbReference type="GO" id="GO:0015418">
    <property type="term" value="F:ABC-type quaternary ammonium compound transporting activity"/>
    <property type="evidence" value="ECO:0007669"/>
    <property type="project" value="UniProtKB-EC"/>
</dbReference>
<keyword evidence="3 6" id="KW-0067">ATP-binding</keyword>
<proteinExistence type="predicted"/>
<reference evidence="6" key="1">
    <citation type="journal article" date="2021" name="PeerJ">
        <title>Extensive microbial diversity within the chicken gut microbiome revealed by metagenomics and culture.</title>
        <authorList>
            <person name="Gilroy R."/>
            <person name="Ravi A."/>
            <person name="Getino M."/>
            <person name="Pursley I."/>
            <person name="Horton D.L."/>
            <person name="Alikhan N.F."/>
            <person name="Baker D."/>
            <person name="Gharbi K."/>
            <person name="Hall N."/>
            <person name="Watson M."/>
            <person name="Adriaenssens E.M."/>
            <person name="Foster-Nyarko E."/>
            <person name="Jarju S."/>
            <person name="Secka A."/>
            <person name="Antonio M."/>
            <person name="Oren A."/>
            <person name="Chaudhuri R.R."/>
            <person name="La Ragione R."/>
            <person name="Hildebrand F."/>
            <person name="Pallen M.J."/>
        </authorList>
    </citation>
    <scope>NUCLEOTIDE SEQUENCE</scope>
    <source>
        <strain evidence="6">ChiGjej1B1-98</strain>
    </source>
</reference>
<dbReference type="PANTHER" id="PTHR42781">
    <property type="entry name" value="SPERMIDINE/PUTRESCINE IMPORT ATP-BINDING PROTEIN POTA"/>
    <property type="match status" value="1"/>
</dbReference>
<dbReference type="PROSITE" id="PS50893">
    <property type="entry name" value="ABC_TRANSPORTER_2"/>
    <property type="match status" value="1"/>
</dbReference>
<evidence type="ECO:0000256" key="3">
    <source>
        <dbReference type="ARBA" id="ARBA00022840"/>
    </source>
</evidence>
<dbReference type="PROSITE" id="PS00211">
    <property type="entry name" value="ABC_TRANSPORTER_1"/>
    <property type="match status" value="1"/>
</dbReference>
<dbReference type="Pfam" id="PF00005">
    <property type="entry name" value="ABC_tran"/>
    <property type="match status" value="1"/>
</dbReference>
<feature type="domain" description="ABC transporter" evidence="5">
    <location>
        <begin position="5"/>
        <end position="241"/>
    </location>
</feature>
<dbReference type="EC" id="7.6.2.9" evidence="4"/>
<protein>
    <recommendedName>
        <fullName evidence="4">ABC-type quaternary amine transporter</fullName>
        <ecNumber evidence="4">7.6.2.9</ecNumber>
    </recommendedName>
</protein>
<dbReference type="FunFam" id="3.40.50.300:FF:000425">
    <property type="entry name" value="Probable ABC transporter, ATP-binding subunit"/>
    <property type="match status" value="1"/>
</dbReference>
<evidence type="ECO:0000259" key="5">
    <source>
        <dbReference type="PROSITE" id="PS50893"/>
    </source>
</evidence>
<dbReference type="InterPro" id="IPR017871">
    <property type="entry name" value="ABC_transporter-like_CS"/>
</dbReference>
<name>A0A9D1YX76_9MICO</name>
<dbReference type="InterPro" id="IPR003593">
    <property type="entry name" value="AAA+_ATPase"/>
</dbReference>
<comment type="caution">
    <text evidence="6">The sequence shown here is derived from an EMBL/GenBank/DDBJ whole genome shotgun (WGS) entry which is preliminary data.</text>
</comment>
<dbReference type="InterPro" id="IPR027417">
    <property type="entry name" value="P-loop_NTPase"/>
</dbReference>
<dbReference type="Gene3D" id="3.40.50.300">
    <property type="entry name" value="P-loop containing nucleotide triphosphate hydrolases"/>
    <property type="match status" value="1"/>
</dbReference>
<evidence type="ECO:0000256" key="1">
    <source>
        <dbReference type="ARBA" id="ARBA00022448"/>
    </source>
</evidence>
<evidence type="ECO:0000256" key="2">
    <source>
        <dbReference type="ARBA" id="ARBA00022741"/>
    </source>
</evidence>
<reference evidence="6" key="2">
    <citation type="submission" date="2021-04" db="EMBL/GenBank/DDBJ databases">
        <authorList>
            <person name="Gilroy R."/>
        </authorList>
    </citation>
    <scope>NUCLEOTIDE SEQUENCE</scope>
    <source>
        <strain evidence="6">ChiGjej1B1-98</strain>
    </source>
</reference>
<dbReference type="EMBL" id="DXDC01000432">
    <property type="protein sequence ID" value="HIY67417.1"/>
    <property type="molecule type" value="Genomic_DNA"/>
</dbReference>
<sequence>MTEVLSLEDVELTYPNGKIGLEKLNLTAKKGELIAVIGPSGSGKTTLLRAVAGFLNPSEGSITINGEVMYRRGQSTVPTEKRKLGMVFQQHAIWPHMSVAQNVSYPLRLAGVARSQRAQRVDEILEMVGLDGFGERDPATLSGGQRQRVALARALVNSPRLLLLDEALSALDEPLRDTLRLELRSLASTLGLTMLHVTHDRNEAIALADRMLVLDKGEVMQLGTPAELLDNPANPFIAGFLSDATLIRGGVKDGLFQSVEHDLRYAVSGEPDGDGTLVILPSDIAIDESGAESKQVTIVSSLFGRDHNEVVLDWGGVRMRSRYSGVMHREGDTVSARITQARFYPAKDYSTPGT</sequence>
<organism evidence="6 7">
    <name type="scientific">Candidatus Agrococcus pullicola</name>
    <dbReference type="NCBI Taxonomy" id="2838429"/>
    <lineage>
        <taxon>Bacteria</taxon>
        <taxon>Bacillati</taxon>
        <taxon>Actinomycetota</taxon>
        <taxon>Actinomycetes</taxon>
        <taxon>Micrococcales</taxon>
        <taxon>Microbacteriaceae</taxon>
        <taxon>Agrococcus</taxon>
    </lineage>
</organism>
<evidence type="ECO:0000313" key="7">
    <source>
        <dbReference type="Proteomes" id="UP000824005"/>
    </source>
</evidence>
<evidence type="ECO:0000313" key="6">
    <source>
        <dbReference type="EMBL" id="HIY67417.1"/>
    </source>
</evidence>
<dbReference type="InterPro" id="IPR003439">
    <property type="entry name" value="ABC_transporter-like_ATP-bd"/>
</dbReference>
<dbReference type="GO" id="GO:0005524">
    <property type="term" value="F:ATP binding"/>
    <property type="evidence" value="ECO:0007669"/>
    <property type="project" value="UniProtKB-KW"/>
</dbReference>
<dbReference type="PANTHER" id="PTHR42781:SF4">
    <property type="entry name" value="SPERMIDINE_PUTRESCINE IMPORT ATP-BINDING PROTEIN POTA"/>
    <property type="match status" value="1"/>
</dbReference>
<dbReference type="AlphaFoldDB" id="A0A9D1YX76"/>
<dbReference type="SMART" id="SM00382">
    <property type="entry name" value="AAA"/>
    <property type="match status" value="1"/>
</dbReference>
<evidence type="ECO:0000256" key="4">
    <source>
        <dbReference type="ARBA" id="ARBA00066388"/>
    </source>
</evidence>
<dbReference type="SUPFAM" id="SSF52540">
    <property type="entry name" value="P-loop containing nucleoside triphosphate hydrolases"/>
    <property type="match status" value="1"/>
</dbReference>
<keyword evidence="1" id="KW-0813">Transport</keyword>
<keyword evidence="2" id="KW-0547">Nucleotide-binding</keyword>
<dbReference type="GO" id="GO:0016887">
    <property type="term" value="F:ATP hydrolysis activity"/>
    <property type="evidence" value="ECO:0007669"/>
    <property type="project" value="InterPro"/>
</dbReference>
<dbReference type="InterPro" id="IPR050093">
    <property type="entry name" value="ABC_SmlMolc_Importer"/>
</dbReference>
<gene>
    <name evidence="6" type="ORF">H9830_14210</name>
</gene>
<accession>A0A9D1YX76</accession>